<dbReference type="PROSITE" id="PS50003">
    <property type="entry name" value="PH_DOMAIN"/>
    <property type="match status" value="1"/>
</dbReference>
<dbReference type="Gene3D" id="2.30.29.30">
    <property type="entry name" value="Pleckstrin-homology domain (PH domain)/Phosphotyrosine-binding domain (PTB)"/>
    <property type="match status" value="1"/>
</dbReference>
<gene>
    <name evidence="3" type="ORF">BGZ97_004518</name>
</gene>
<feature type="region of interest" description="Disordered" evidence="1">
    <location>
        <begin position="406"/>
        <end position="454"/>
    </location>
</feature>
<feature type="compositionally biased region" description="Pro residues" evidence="1">
    <location>
        <begin position="644"/>
        <end position="654"/>
    </location>
</feature>
<feature type="compositionally biased region" description="Low complexity" evidence="1">
    <location>
        <begin position="222"/>
        <end position="238"/>
    </location>
</feature>
<name>A0A9P6QVQ3_9FUNG</name>
<protein>
    <recommendedName>
        <fullName evidence="2">PH domain-containing protein</fullName>
    </recommendedName>
</protein>
<dbReference type="Pfam" id="PF00169">
    <property type="entry name" value="PH"/>
    <property type="match status" value="1"/>
</dbReference>
<feature type="compositionally biased region" description="Polar residues" evidence="1">
    <location>
        <begin position="589"/>
        <end position="599"/>
    </location>
</feature>
<keyword evidence="4" id="KW-1185">Reference proteome</keyword>
<dbReference type="Proteomes" id="UP000823405">
    <property type="component" value="Unassembled WGS sequence"/>
</dbReference>
<feature type="region of interest" description="Disordered" evidence="1">
    <location>
        <begin position="586"/>
        <end position="660"/>
    </location>
</feature>
<feature type="compositionally biased region" description="Low complexity" evidence="1">
    <location>
        <begin position="631"/>
        <end position="643"/>
    </location>
</feature>
<feature type="region of interest" description="Disordered" evidence="1">
    <location>
        <begin position="369"/>
        <end position="390"/>
    </location>
</feature>
<feature type="compositionally biased region" description="Basic and acidic residues" evidence="1">
    <location>
        <begin position="740"/>
        <end position="752"/>
    </location>
</feature>
<feature type="compositionally biased region" description="Low complexity" evidence="1">
    <location>
        <begin position="518"/>
        <end position="543"/>
    </location>
</feature>
<feature type="domain" description="PH" evidence="2">
    <location>
        <begin position="114"/>
        <end position="216"/>
    </location>
</feature>
<feature type="region of interest" description="Disordered" evidence="1">
    <location>
        <begin position="1"/>
        <end position="82"/>
    </location>
</feature>
<dbReference type="CDD" id="cd00821">
    <property type="entry name" value="PH"/>
    <property type="match status" value="1"/>
</dbReference>
<feature type="region of interest" description="Disordered" evidence="1">
    <location>
        <begin position="1005"/>
        <end position="1052"/>
    </location>
</feature>
<feature type="compositionally biased region" description="Low complexity" evidence="1">
    <location>
        <begin position="798"/>
        <end position="815"/>
    </location>
</feature>
<feature type="compositionally biased region" description="Basic and acidic residues" evidence="1">
    <location>
        <begin position="59"/>
        <end position="68"/>
    </location>
</feature>
<feature type="compositionally biased region" description="Low complexity" evidence="1">
    <location>
        <begin position="1024"/>
        <end position="1034"/>
    </location>
</feature>
<feature type="region of interest" description="Disordered" evidence="1">
    <location>
        <begin position="472"/>
        <end position="563"/>
    </location>
</feature>
<dbReference type="AlphaFoldDB" id="A0A9P6QVQ3"/>
<evidence type="ECO:0000259" key="2">
    <source>
        <dbReference type="PROSITE" id="PS50003"/>
    </source>
</evidence>
<feature type="region of interest" description="Disordered" evidence="1">
    <location>
        <begin position="219"/>
        <end position="252"/>
    </location>
</feature>
<dbReference type="InterPro" id="IPR001849">
    <property type="entry name" value="PH_domain"/>
</dbReference>
<sequence length="1068" mass="115328">MTPLTTTDDDSSTIASTHLQQQQQQQQQRIPRSRQLDALTLQTDAPHYLHHRQSSSIYRGDDGRDNKLETSSNISGKSGTMSASVSTITSSAMASPSASNGGPFQLRVRHLEHGASYTGYLTKFSSRTFFSRKQWKRRYFVLNQRSLHCFKSSDPQHSLLETLELCAETIVCVTDIFSGKRYCLQITSPGQKNWYVLADSANELSGWLRQLKGTVLRCRNPQQPMDQDPLYQYQQQQLSESRPRTHYSDSSEWSDLSSAASYGLVDSNGMPSSSVPPFASSNSNHASSYLSNLSRSSSPLPATSRRPPHASERLDPYLVTPVGGLNPHPRPMTPSFSPVAAAAAAAGGGESTLGQEQDLRRQDDYRHHSFNNKNNAAIDGNDNKSVSSGQLSSDYASFGAVMERAEAVSPETVVTKGQRSSGEDVEETRRLSFPHQQQQQKKQQQQQKRDSSLTDFSSDLDLFSHADGGAIAARRGSSSSSTFSGSSGNNSRRVSVVVDRPEAMITLPRRSSQRLMGSPSRPMSPVSSRPMSPNANRPSPRSSLVVTPPPRSIHRPTSVSVRHSTQIMSPLQIATHNLQQGIRAAEQNRPMSPSDSPQRPGSRLSHLRYPSNVGLIHDRSPNGFGRVSLDRPLSPTPASLASPPTSPLPEPPRPGSISPVRALRHSLSNSSSSSHRISIVPRHHDPDLLVSHRANPRCRAQSQESALVSRANDRQFVQTTSSHQHSYRASSPLPAFDAGHANDDHDDQDAVSRKHISLPVNSKMALPPLPKGQQPDIPAHHPHQYQHNTFPRQHKHSLSNASVSSMSSQSSSTHSFPTGVATFGGGVARKNSSRDSALSARLSTLVPIPLGSVSAVPLPPQTALPPIPGSVPSTPTSPLPTPPTSGKVDVVLVPDVEDVAAVIGDVTAVVAAAVSQTDLPTPPSSLPVALPSPPTQLLQVEEPCMTPTTHEQQDEVAIESAIDRREDRDAKVDPSSEDIAAAVVVADQSPSMVFEMILEAAEEADVSGTESTIDKEDIQPVGATTTNTTTITTTSKDLSGEQKEQEADDEQEDIVANLAIESAPSVPS</sequence>
<feature type="compositionally biased region" description="Low complexity" evidence="1">
    <location>
        <begin position="12"/>
        <end position="28"/>
    </location>
</feature>
<feature type="compositionally biased region" description="Polar residues" evidence="1">
    <location>
        <begin position="715"/>
        <end position="729"/>
    </location>
</feature>
<evidence type="ECO:0000256" key="1">
    <source>
        <dbReference type="SAM" id="MobiDB-lite"/>
    </source>
</evidence>
<dbReference type="OrthoDB" id="185175at2759"/>
<feature type="region of interest" description="Disordered" evidence="1">
    <location>
        <begin position="270"/>
        <end position="357"/>
    </location>
</feature>
<evidence type="ECO:0000313" key="3">
    <source>
        <dbReference type="EMBL" id="KAG0296490.1"/>
    </source>
</evidence>
<dbReference type="EMBL" id="JAAAIN010002138">
    <property type="protein sequence ID" value="KAG0296490.1"/>
    <property type="molecule type" value="Genomic_DNA"/>
</dbReference>
<feature type="compositionally biased region" description="Low complexity" evidence="1">
    <location>
        <begin position="271"/>
        <end position="300"/>
    </location>
</feature>
<reference evidence="3" key="1">
    <citation type="journal article" date="2020" name="Fungal Divers.">
        <title>Resolving the Mortierellaceae phylogeny through synthesis of multi-gene phylogenetics and phylogenomics.</title>
        <authorList>
            <person name="Vandepol N."/>
            <person name="Liber J."/>
            <person name="Desiro A."/>
            <person name="Na H."/>
            <person name="Kennedy M."/>
            <person name="Barry K."/>
            <person name="Grigoriev I.V."/>
            <person name="Miller A.N."/>
            <person name="O'Donnell K."/>
            <person name="Stajich J.E."/>
            <person name="Bonito G."/>
        </authorList>
    </citation>
    <scope>NUCLEOTIDE SEQUENCE</scope>
    <source>
        <strain evidence="3">NVP60</strain>
    </source>
</reference>
<feature type="region of interest" description="Disordered" evidence="1">
    <location>
        <begin position="715"/>
        <end position="817"/>
    </location>
</feature>
<dbReference type="SUPFAM" id="SSF50729">
    <property type="entry name" value="PH domain-like"/>
    <property type="match status" value="1"/>
</dbReference>
<dbReference type="InterPro" id="IPR011993">
    <property type="entry name" value="PH-like_dom_sf"/>
</dbReference>
<feature type="compositionally biased region" description="Low complexity" evidence="1">
    <location>
        <begin position="436"/>
        <end position="446"/>
    </location>
</feature>
<evidence type="ECO:0000313" key="4">
    <source>
        <dbReference type="Proteomes" id="UP000823405"/>
    </source>
</evidence>
<organism evidence="3 4">
    <name type="scientific">Linnemannia gamsii</name>
    <dbReference type="NCBI Taxonomy" id="64522"/>
    <lineage>
        <taxon>Eukaryota</taxon>
        <taxon>Fungi</taxon>
        <taxon>Fungi incertae sedis</taxon>
        <taxon>Mucoromycota</taxon>
        <taxon>Mortierellomycotina</taxon>
        <taxon>Mortierellomycetes</taxon>
        <taxon>Mortierellales</taxon>
        <taxon>Mortierellaceae</taxon>
        <taxon>Linnemannia</taxon>
    </lineage>
</organism>
<feature type="compositionally biased region" description="Polar residues" evidence="1">
    <location>
        <begin position="69"/>
        <end position="82"/>
    </location>
</feature>
<proteinExistence type="predicted"/>
<comment type="caution">
    <text evidence="3">The sequence shown here is derived from an EMBL/GenBank/DDBJ whole genome shotgun (WGS) entry which is preliminary data.</text>
</comment>
<dbReference type="SMART" id="SM00233">
    <property type="entry name" value="PH"/>
    <property type="match status" value="1"/>
</dbReference>
<feature type="compositionally biased region" description="Low complexity" evidence="1">
    <location>
        <begin position="474"/>
        <end position="498"/>
    </location>
</feature>
<accession>A0A9P6QVQ3</accession>